<evidence type="ECO:0000313" key="2">
    <source>
        <dbReference type="Proteomes" id="UP001176961"/>
    </source>
</evidence>
<comment type="caution">
    <text evidence="1">The sequence shown here is derived from an EMBL/GenBank/DDBJ whole genome shotgun (WGS) entry which is preliminary data.</text>
</comment>
<name>A0AA36HBY0_CYLNA</name>
<reference evidence="1" key="1">
    <citation type="submission" date="2023-07" db="EMBL/GenBank/DDBJ databases">
        <authorList>
            <consortium name="CYATHOMIX"/>
        </authorList>
    </citation>
    <scope>NUCLEOTIDE SEQUENCE</scope>
    <source>
        <strain evidence="1">N/A</strain>
    </source>
</reference>
<keyword evidence="2" id="KW-1185">Reference proteome</keyword>
<accession>A0AA36HBY0</accession>
<organism evidence="1 2">
    <name type="scientific">Cylicocyclus nassatus</name>
    <name type="common">Nematode worm</name>
    <dbReference type="NCBI Taxonomy" id="53992"/>
    <lineage>
        <taxon>Eukaryota</taxon>
        <taxon>Metazoa</taxon>
        <taxon>Ecdysozoa</taxon>
        <taxon>Nematoda</taxon>
        <taxon>Chromadorea</taxon>
        <taxon>Rhabditida</taxon>
        <taxon>Rhabditina</taxon>
        <taxon>Rhabditomorpha</taxon>
        <taxon>Strongyloidea</taxon>
        <taxon>Strongylidae</taxon>
        <taxon>Cylicocyclus</taxon>
    </lineage>
</organism>
<dbReference type="Proteomes" id="UP001176961">
    <property type="component" value="Unassembled WGS sequence"/>
</dbReference>
<protein>
    <submittedName>
        <fullName evidence="1">Uncharacterized protein</fullName>
    </submittedName>
</protein>
<dbReference type="EMBL" id="CATQJL010000316">
    <property type="protein sequence ID" value="CAJ0607738.1"/>
    <property type="molecule type" value="Genomic_DNA"/>
</dbReference>
<dbReference type="AlphaFoldDB" id="A0AA36HBY0"/>
<proteinExistence type="predicted"/>
<gene>
    <name evidence="1" type="ORF">CYNAS_LOCUS19721</name>
</gene>
<sequence length="101" mass="11154">MVHSLVGKILEPLSFPESDKCLNATGKNRKDWLPECSPYEINVRLSACVSSLTSAVSIQGLSLRLSGTAFEDVFVCSATKKECFRTDLKIITPQERYPACL</sequence>
<evidence type="ECO:0000313" key="1">
    <source>
        <dbReference type="EMBL" id="CAJ0607738.1"/>
    </source>
</evidence>